<reference evidence="2" key="1">
    <citation type="submission" date="2019-10" db="EMBL/GenBank/DDBJ databases">
        <title>The sequence and de novo assembly of the wild yak genome.</title>
        <authorList>
            <person name="Liu Y."/>
        </authorList>
    </citation>
    <scope>NUCLEOTIDE SEQUENCE [LARGE SCALE GENOMIC DNA]</scope>
    <source>
        <strain evidence="2">WY2019</strain>
    </source>
</reference>
<evidence type="ECO:0000313" key="3">
    <source>
        <dbReference type="Proteomes" id="UP000322234"/>
    </source>
</evidence>
<dbReference type="Proteomes" id="UP000322234">
    <property type="component" value="Unassembled WGS sequence"/>
</dbReference>
<comment type="caution">
    <text evidence="2">The sequence shown here is derived from an EMBL/GenBank/DDBJ whole genome shotgun (WGS) entry which is preliminary data.</text>
</comment>
<proteinExistence type="predicted"/>
<organism evidence="2 3">
    <name type="scientific">Bos mutus</name>
    <name type="common">wild yak</name>
    <dbReference type="NCBI Taxonomy" id="72004"/>
    <lineage>
        <taxon>Eukaryota</taxon>
        <taxon>Metazoa</taxon>
        <taxon>Chordata</taxon>
        <taxon>Craniata</taxon>
        <taxon>Vertebrata</taxon>
        <taxon>Euteleostomi</taxon>
        <taxon>Mammalia</taxon>
        <taxon>Eutheria</taxon>
        <taxon>Laurasiatheria</taxon>
        <taxon>Artiodactyla</taxon>
        <taxon>Ruminantia</taxon>
        <taxon>Pecora</taxon>
        <taxon>Bovidae</taxon>
        <taxon>Bovinae</taxon>
        <taxon>Bos</taxon>
    </lineage>
</organism>
<evidence type="ECO:0000313" key="2">
    <source>
        <dbReference type="EMBL" id="MXQ88264.1"/>
    </source>
</evidence>
<keyword evidence="3" id="KW-1185">Reference proteome</keyword>
<name>A0A6B0RJX7_9CETA</name>
<dbReference type="EMBL" id="VBQZ03000044">
    <property type="protein sequence ID" value="MXQ88264.1"/>
    <property type="molecule type" value="Genomic_DNA"/>
</dbReference>
<accession>A0A6B0RJX7</accession>
<gene>
    <name evidence="2" type="ORF">E5288_WYG017061</name>
</gene>
<sequence>MSAVHAGGGAADEPGQAAILTAAHPALEDPRPAWSCVQPGQGTAAAPPGSVQPGLRLPSPPSVTLYKKPRPMDSGPHFLPRSALCPDHPPCCGSQRA</sequence>
<evidence type="ECO:0000256" key="1">
    <source>
        <dbReference type="SAM" id="MobiDB-lite"/>
    </source>
</evidence>
<dbReference type="AlphaFoldDB" id="A0A6B0RJX7"/>
<feature type="region of interest" description="Disordered" evidence="1">
    <location>
        <begin position="30"/>
        <end position="97"/>
    </location>
</feature>
<protein>
    <submittedName>
        <fullName evidence="2">Uncharacterized protein</fullName>
    </submittedName>
</protein>